<proteinExistence type="predicted"/>
<dbReference type="Proteomes" id="UP000824120">
    <property type="component" value="Chromosome 2"/>
</dbReference>
<dbReference type="GO" id="GO:0016811">
    <property type="term" value="F:hydrolase activity, acting on carbon-nitrogen (but not peptide) bonds, in linear amides"/>
    <property type="evidence" value="ECO:0007669"/>
    <property type="project" value="InterPro"/>
</dbReference>
<name>A0A9J6AUD8_SOLCO</name>
<gene>
    <name evidence="1" type="ORF">H5410_013399</name>
</gene>
<dbReference type="PANTHER" id="PTHR43235">
    <property type="entry name" value="GLUTAMINE AMIDOTRANSFERASE PB2B2.05-RELATED"/>
    <property type="match status" value="1"/>
</dbReference>
<accession>A0A9J6AUD8</accession>
<evidence type="ECO:0000313" key="2">
    <source>
        <dbReference type="Proteomes" id="UP000824120"/>
    </source>
</evidence>
<evidence type="ECO:0000313" key="1">
    <source>
        <dbReference type="EMBL" id="KAG5628181.1"/>
    </source>
</evidence>
<keyword evidence="2" id="KW-1185">Reference proteome</keyword>
<comment type="caution">
    <text evidence="1">The sequence shown here is derived from an EMBL/GenBank/DDBJ whole genome shotgun (WGS) entry which is preliminary data.</text>
</comment>
<organism evidence="1 2">
    <name type="scientific">Solanum commersonii</name>
    <name type="common">Commerson's wild potato</name>
    <name type="synonym">Commerson's nightshade</name>
    <dbReference type="NCBI Taxonomy" id="4109"/>
    <lineage>
        <taxon>Eukaryota</taxon>
        <taxon>Viridiplantae</taxon>
        <taxon>Streptophyta</taxon>
        <taxon>Embryophyta</taxon>
        <taxon>Tracheophyta</taxon>
        <taxon>Spermatophyta</taxon>
        <taxon>Magnoliopsida</taxon>
        <taxon>eudicotyledons</taxon>
        <taxon>Gunneridae</taxon>
        <taxon>Pentapetalae</taxon>
        <taxon>asterids</taxon>
        <taxon>lamiids</taxon>
        <taxon>Solanales</taxon>
        <taxon>Solanaceae</taxon>
        <taxon>Solanoideae</taxon>
        <taxon>Solaneae</taxon>
        <taxon>Solanum</taxon>
    </lineage>
</organism>
<protein>
    <submittedName>
        <fullName evidence="1">Uncharacterized protein</fullName>
    </submittedName>
</protein>
<sequence length="178" mass="20590">MKFSVKLHTFLGCGNVAYTESKLDWMLLLWTLQVLGEEMKGKKLKRCHAGNIEHYQISINSYRLQGITKSAQRFVPIPFAPDGLTEEFYDLAAYNPAESKFIMKLQVHPERMSQEDGHEFELLIRQKLRTCASLEDEHMLLVCEFMPRGSLENHLFRKECLFPTTIIESPNEGYSRGS</sequence>
<dbReference type="InterPro" id="IPR029062">
    <property type="entry name" value="Class_I_gatase-like"/>
</dbReference>
<dbReference type="InterPro" id="IPR044668">
    <property type="entry name" value="PuuD-like"/>
</dbReference>
<reference evidence="1 2" key="1">
    <citation type="submission" date="2020-09" db="EMBL/GenBank/DDBJ databases">
        <title>De no assembly of potato wild relative species, Solanum commersonii.</title>
        <authorList>
            <person name="Cho K."/>
        </authorList>
    </citation>
    <scope>NUCLEOTIDE SEQUENCE [LARGE SCALE GENOMIC DNA]</scope>
    <source>
        <strain evidence="1">LZ3.2</strain>
        <tissue evidence="1">Leaf</tissue>
    </source>
</reference>
<dbReference type="PANTHER" id="PTHR43235:SF1">
    <property type="entry name" value="GLUTAMINE AMIDOTRANSFERASE PB2B2.05-RELATED"/>
    <property type="match status" value="1"/>
</dbReference>
<dbReference type="OrthoDB" id="10353271at2759"/>
<dbReference type="EMBL" id="JACXVP010000002">
    <property type="protein sequence ID" value="KAG5628181.1"/>
    <property type="molecule type" value="Genomic_DNA"/>
</dbReference>
<dbReference type="GO" id="GO:0005829">
    <property type="term" value="C:cytosol"/>
    <property type="evidence" value="ECO:0007669"/>
    <property type="project" value="TreeGrafter"/>
</dbReference>
<dbReference type="Gene3D" id="3.40.50.880">
    <property type="match status" value="1"/>
</dbReference>
<dbReference type="AlphaFoldDB" id="A0A9J6AUD8"/>